<dbReference type="SUPFAM" id="SSF53850">
    <property type="entry name" value="Periplasmic binding protein-like II"/>
    <property type="match status" value="1"/>
</dbReference>
<reference evidence="3 4" key="1">
    <citation type="submission" date="2020-12" db="EMBL/GenBank/DDBJ databases">
        <title>Brachybacterium sp. MASK1Z-5, whole genome shotgun sequence.</title>
        <authorList>
            <person name="Tuo L."/>
        </authorList>
    </citation>
    <scope>NUCLEOTIDE SEQUENCE [LARGE SCALE GENOMIC DNA]</scope>
    <source>
        <strain evidence="3 4">MASK1Z-5</strain>
    </source>
</reference>
<comment type="caution">
    <text evidence="3">The sequence shown here is derived from an EMBL/GenBank/DDBJ whole genome shotgun (WGS) entry which is preliminary data.</text>
</comment>
<dbReference type="EMBL" id="JAEDAJ010000010">
    <property type="protein sequence ID" value="MBK0332568.1"/>
    <property type="molecule type" value="Genomic_DNA"/>
</dbReference>
<proteinExistence type="predicted"/>
<dbReference type="PANTHER" id="PTHR35936">
    <property type="entry name" value="MEMBRANE-BOUND LYTIC MUREIN TRANSGLYCOSYLASE F"/>
    <property type="match status" value="1"/>
</dbReference>
<evidence type="ECO:0000256" key="1">
    <source>
        <dbReference type="ARBA" id="ARBA00022729"/>
    </source>
</evidence>
<accession>A0ABS1BD66</accession>
<dbReference type="InterPro" id="IPR006311">
    <property type="entry name" value="TAT_signal"/>
</dbReference>
<dbReference type="Pfam" id="PF00497">
    <property type="entry name" value="SBP_bac_3"/>
    <property type="match status" value="1"/>
</dbReference>
<organism evidence="3 4">
    <name type="scientific">Brachybacterium halotolerans</name>
    <dbReference type="NCBI Taxonomy" id="2795215"/>
    <lineage>
        <taxon>Bacteria</taxon>
        <taxon>Bacillati</taxon>
        <taxon>Actinomycetota</taxon>
        <taxon>Actinomycetes</taxon>
        <taxon>Micrococcales</taxon>
        <taxon>Dermabacteraceae</taxon>
        <taxon>Brachybacterium</taxon>
    </lineage>
</organism>
<dbReference type="Gene3D" id="3.40.190.10">
    <property type="entry name" value="Periplasmic binding protein-like II"/>
    <property type="match status" value="2"/>
</dbReference>
<evidence type="ECO:0000313" key="3">
    <source>
        <dbReference type="EMBL" id="MBK0332568.1"/>
    </source>
</evidence>
<dbReference type="InterPro" id="IPR001638">
    <property type="entry name" value="Solute-binding_3/MltF_N"/>
</dbReference>
<dbReference type="RefSeq" id="WP_200503468.1">
    <property type="nucleotide sequence ID" value="NZ_JAEDAJ010000010.1"/>
</dbReference>
<sequence>MNRPLPPRALRSSFTTRRTLLTAGGGLGLAALLAACGPSQTRGEDGSVSSDGGGKAADEDLLERIQSGKSIRIGLEGTYRPYAYHDDKGDLVGFEKDIADAIAKGLGATPKYVETEWDSLIAGLDVDKFDIVVNNVGITPEREKSYLFSEPYARSIGRVAVPEDSKIESFDDLKGKRAAQSATSNWAAQMEKLGAEIVPVQGFAEAIELLTQGRVDATGNDLVSFQTYQKENPDKKFRLLEDELPDDTEVGVIMPKGQEPLQKKIDEILDGMKSDGSLKKIFEKWVGQDLTPKG</sequence>
<evidence type="ECO:0000313" key="4">
    <source>
        <dbReference type="Proteomes" id="UP000612352"/>
    </source>
</evidence>
<gene>
    <name evidence="3" type="ORF">I8D64_14300</name>
</gene>
<dbReference type="Proteomes" id="UP000612352">
    <property type="component" value="Unassembled WGS sequence"/>
</dbReference>
<protein>
    <submittedName>
        <fullName evidence="3">Transporter substrate-binding domain-containing protein</fullName>
    </submittedName>
</protein>
<evidence type="ECO:0000259" key="2">
    <source>
        <dbReference type="SMART" id="SM00062"/>
    </source>
</evidence>
<dbReference type="SMART" id="SM00062">
    <property type="entry name" value="PBPb"/>
    <property type="match status" value="1"/>
</dbReference>
<dbReference type="PROSITE" id="PS51318">
    <property type="entry name" value="TAT"/>
    <property type="match status" value="1"/>
</dbReference>
<feature type="domain" description="Solute-binding protein family 3/N-terminal" evidence="2">
    <location>
        <begin position="70"/>
        <end position="289"/>
    </location>
</feature>
<keyword evidence="1" id="KW-0732">Signal</keyword>
<name>A0ABS1BD66_9MICO</name>
<dbReference type="PANTHER" id="PTHR35936:SF34">
    <property type="entry name" value="ABC TRANSPORTER EXTRACELLULAR-BINDING PROTEIN YCKB-RELATED"/>
    <property type="match status" value="1"/>
</dbReference>
<keyword evidence="4" id="KW-1185">Reference proteome</keyword>